<evidence type="ECO:0000259" key="4">
    <source>
        <dbReference type="Pfam" id="PF25917"/>
    </source>
</evidence>
<dbReference type="Gene3D" id="2.40.50.100">
    <property type="match status" value="1"/>
</dbReference>
<comment type="caution">
    <text evidence="5">The sequence shown here is derived from an EMBL/GenBank/DDBJ whole genome shotgun (WGS) entry which is preliminary data.</text>
</comment>
<dbReference type="PROSITE" id="PS51257">
    <property type="entry name" value="PROKAR_LIPOPROTEIN"/>
    <property type="match status" value="1"/>
</dbReference>
<organism evidence="5 6">
    <name type="scientific">Olivibacter ginsenosidimutans</name>
    <dbReference type="NCBI Taxonomy" id="1176537"/>
    <lineage>
        <taxon>Bacteria</taxon>
        <taxon>Pseudomonadati</taxon>
        <taxon>Bacteroidota</taxon>
        <taxon>Sphingobacteriia</taxon>
        <taxon>Sphingobacteriales</taxon>
        <taxon>Sphingobacteriaceae</taxon>
        <taxon>Olivibacter</taxon>
    </lineage>
</organism>
<dbReference type="PANTHER" id="PTHR30097:SF4">
    <property type="entry name" value="SLR6042 PROTEIN"/>
    <property type="match status" value="1"/>
</dbReference>
<evidence type="ECO:0000256" key="3">
    <source>
        <dbReference type="SAM" id="Coils"/>
    </source>
</evidence>
<feature type="coiled-coil region" evidence="3">
    <location>
        <begin position="120"/>
        <end position="178"/>
    </location>
</feature>
<dbReference type="Proteomes" id="UP001501411">
    <property type="component" value="Unassembled WGS sequence"/>
</dbReference>
<protein>
    <submittedName>
        <fullName evidence="5">Efflux RND transporter periplasmic adaptor subunit</fullName>
    </submittedName>
</protein>
<dbReference type="Pfam" id="PF25917">
    <property type="entry name" value="BSH_RND"/>
    <property type="match status" value="1"/>
</dbReference>
<dbReference type="InterPro" id="IPR051909">
    <property type="entry name" value="MFP_Cation_Efflux"/>
</dbReference>
<keyword evidence="6" id="KW-1185">Reference proteome</keyword>
<comment type="similarity">
    <text evidence="1">Belongs to the membrane fusion protein (MFP) (TC 8.A.1) family.</text>
</comment>
<evidence type="ECO:0000313" key="5">
    <source>
        <dbReference type="EMBL" id="GAA4792576.1"/>
    </source>
</evidence>
<dbReference type="Gene3D" id="2.40.30.170">
    <property type="match status" value="1"/>
</dbReference>
<dbReference type="RefSeq" id="WP_345231724.1">
    <property type="nucleotide sequence ID" value="NZ_BAABIQ010000032.1"/>
</dbReference>
<dbReference type="EMBL" id="BAABIQ010000032">
    <property type="protein sequence ID" value="GAA4792576.1"/>
    <property type="molecule type" value="Genomic_DNA"/>
</dbReference>
<keyword evidence="3" id="KW-0175">Coiled coil</keyword>
<proteinExistence type="inferred from homology"/>
<feature type="domain" description="Multidrug resistance protein MdtA-like barrel-sandwich hybrid" evidence="4">
    <location>
        <begin position="84"/>
        <end position="226"/>
    </location>
</feature>
<gene>
    <name evidence="5" type="ORF">GCM10023231_20950</name>
</gene>
<sequence>MRYLITLSVWTLLWIYGCSNGSSSSPTAAASNEEQIAETDSITRITLTAEQLKNTDLKVGELEKRPISETLQVFGKIDVPPQNMVSISMPMGGYLRTTKLLPGMHVNRGEVLARMEDQQYIQLQQDYLTTKAQLASLEKAYQRQLKLNTNQAGSDKALQQAEADYKSARIALRALGERLRLINISPDRLDEDHISRSIQVLSPIDGFVSKVNVNVGKYVNAAEVLFELVNPADIHLNLTVFEKDLDKLSVGQAVKAYTNSNPQKKYDAEIILISRDLDSAHTAEVHCHFESYDPSLRPGTYMNGQIELANQQAYVVPSEALVSKDGQDYVFLQEGPTTFQLKAVDQGAREEGYVQLKTIAGIAGKKLVTQGAYALWMEMNKDGEEEE</sequence>
<dbReference type="InterPro" id="IPR058625">
    <property type="entry name" value="MdtA-like_BSH"/>
</dbReference>
<name>A0ABP9BA02_9SPHI</name>
<dbReference type="InterPro" id="IPR006143">
    <property type="entry name" value="RND_pump_MFP"/>
</dbReference>
<keyword evidence="2" id="KW-0813">Transport</keyword>
<evidence type="ECO:0000256" key="1">
    <source>
        <dbReference type="ARBA" id="ARBA00009477"/>
    </source>
</evidence>
<dbReference type="SUPFAM" id="SSF111369">
    <property type="entry name" value="HlyD-like secretion proteins"/>
    <property type="match status" value="1"/>
</dbReference>
<dbReference type="Gene3D" id="1.10.287.470">
    <property type="entry name" value="Helix hairpin bin"/>
    <property type="match status" value="1"/>
</dbReference>
<evidence type="ECO:0000256" key="2">
    <source>
        <dbReference type="ARBA" id="ARBA00022448"/>
    </source>
</evidence>
<reference evidence="6" key="1">
    <citation type="journal article" date="2019" name="Int. J. Syst. Evol. Microbiol.">
        <title>The Global Catalogue of Microorganisms (GCM) 10K type strain sequencing project: providing services to taxonomists for standard genome sequencing and annotation.</title>
        <authorList>
            <consortium name="The Broad Institute Genomics Platform"/>
            <consortium name="The Broad Institute Genome Sequencing Center for Infectious Disease"/>
            <person name="Wu L."/>
            <person name="Ma J."/>
        </authorList>
    </citation>
    <scope>NUCLEOTIDE SEQUENCE [LARGE SCALE GENOMIC DNA]</scope>
    <source>
        <strain evidence="6">JCM 18200</strain>
    </source>
</reference>
<evidence type="ECO:0000313" key="6">
    <source>
        <dbReference type="Proteomes" id="UP001501411"/>
    </source>
</evidence>
<accession>A0ABP9BA02</accession>
<dbReference type="PANTHER" id="PTHR30097">
    <property type="entry name" value="CATION EFFLUX SYSTEM PROTEIN CUSB"/>
    <property type="match status" value="1"/>
</dbReference>
<dbReference type="Gene3D" id="2.40.420.20">
    <property type="match status" value="1"/>
</dbReference>
<dbReference type="NCBIfam" id="TIGR01730">
    <property type="entry name" value="RND_mfp"/>
    <property type="match status" value="1"/>
</dbReference>